<name>W6Y861_COCC2</name>
<dbReference type="EMBL" id="KI964659">
    <property type="protein sequence ID" value="EUC31549.1"/>
    <property type="molecule type" value="Genomic_DNA"/>
</dbReference>
<dbReference type="GO" id="GO:0008270">
    <property type="term" value="F:zinc ion binding"/>
    <property type="evidence" value="ECO:0007669"/>
    <property type="project" value="UniProtKB-KW"/>
</dbReference>
<evidence type="ECO:0000256" key="4">
    <source>
        <dbReference type="ARBA" id="ARBA00023163"/>
    </source>
</evidence>
<dbReference type="OrthoDB" id="40579at2759"/>
<organism evidence="9 10">
    <name type="scientific">Cochliobolus carbonum (strain 26-R-13)</name>
    <name type="common">Maize leaf spot fungus</name>
    <name type="synonym">Bipolaris zeicola</name>
    <dbReference type="NCBI Taxonomy" id="930089"/>
    <lineage>
        <taxon>Eukaryota</taxon>
        <taxon>Fungi</taxon>
        <taxon>Dikarya</taxon>
        <taxon>Ascomycota</taxon>
        <taxon>Pezizomycotina</taxon>
        <taxon>Dothideomycetes</taxon>
        <taxon>Pleosporomycetidae</taxon>
        <taxon>Pleosporales</taxon>
        <taxon>Pleosporineae</taxon>
        <taxon>Pleosporaceae</taxon>
        <taxon>Bipolaris</taxon>
    </lineage>
</organism>
<evidence type="ECO:0000256" key="2">
    <source>
        <dbReference type="ARBA" id="ARBA00022833"/>
    </source>
</evidence>
<evidence type="ECO:0000256" key="6">
    <source>
        <dbReference type="PROSITE-ProRule" id="PRU00042"/>
    </source>
</evidence>
<dbReference type="Gene3D" id="3.30.160.60">
    <property type="entry name" value="Classic Zinc Finger"/>
    <property type="match status" value="1"/>
</dbReference>
<keyword evidence="5" id="KW-0539">Nucleus</keyword>
<dbReference type="Pfam" id="PF00096">
    <property type="entry name" value="zf-C2H2"/>
    <property type="match status" value="1"/>
</dbReference>
<evidence type="ECO:0000313" key="10">
    <source>
        <dbReference type="Proteomes" id="UP000053841"/>
    </source>
</evidence>
<keyword evidence="1" id="KW-0479">Metal-binding</keyword>
<keyword evidence="10" id="KW-1185">Reference proteome</keyword>
<dbReference type="RefSeq" id="XP_007714169.1">
    <property type="nucleotide sequence ID" value="XM_007715979.1"/>
</dbReference>
<evidence type="ECO:0000256" key="1">
    <source>
        <dbReference type="ARBA" id="ARBA00022723"/>
    </source>
</evidence>
<dbReference type="Proteomes" id="UP000053841">
    <property type="component" value="Unassembled WGS sequence"/>
</dbReference>
<dbReference type="HOGENOM" id="CLU_2793611_0_0_1"/>
<dbReference type="AlphaFoldDB" id="W6Y861"/>
<reference evidence="9 10" key="1">
    <citation type="journal article" date="2013" name="PLoS Genet.">
        <title>Comparative genome structure, secondary metabolite, and effector coding capacity across Cochliobolus pathogens.</title>
        <authorList>
            <person name="Condon B.J."/>
            <person name="Leng Y."/>
            <person name="Wu D."/>
            <person name="Bushley K.E."/>
            <person name="Ohm R.A."/>
            <person name="Otillar R."/>
            <person name="Martin J."/>
            <person name="Schackwitz W."/>
            <person name="Grimwood J."/>
            <person name="MohdZainudin N."/>
            <person name="Xue C."/>
            <person name="Wang R."/>
            <person name="Manning V.A."/>
            <person name="Dhillon B."/>
            <person name="Tu Z.J."/>
            <person name="Steffenson B.J."/>
            <person name="Salamov A."/>
            <person name="Sun H."/>
            <person name="Lowry S."/>
            <person name="LaButti K."/>
            <person name="Han J."/>
            <person name="Copeland A."/>
            <person name="Lindquist E."/>
            <person name="Barry K."/>
            <person name="Schmutz J."/>
            <person name="Baker S.E."/>
            <person name="Ciuffetti L.M."/>
            <person name="Grigoriev I.V."/>
            <person name="Zhong S."/>
            <person name="Turgeon B.G."/>
        </authorList>
    </citation>
    <scope>NUCLEOTIDE SEQUENCE [LARGE SCALE GENOMIC DNA]</scope>
    <source>
        <strain evidence="9 10">26-R-13</strain>
    </source>
</reference>
<evidence type="ECO:0000313" key="9">
    <source>
        <dbReference type="EMBL" id="EUC31549.1"/>
    </source>
</evidence>
<dbReference type="eggNOG" id="ENOG502RS2P">
    <property type="taxonomic scope" value="Eukaryota"/>
</dbReference>
<keyword evidence="2" id="KW-0862">Zinc</keyword>
<evidence type="ECO:0000256" key="5">
    <source>
        <dbReference type="ARBA" id="ARBA00023242"/>
    </source>
</evidence>
<sequence>MSAETDATNIRPSKRARASSNADNVSSLQCQVCHRTYDRLDHLNRHLDSHRNERSFRCRECPAAFNRR</sequence>
<feature type="region of interest" description="Disordered" evidence="7">
    <location>
        <begin position="1"/>
        <end position="24"/>
    </location>
</feature>
<evidence type="ECO:0000259" key="8">
    <source>
        <dbReference type="PROSITE" id="PS50157"/>
    </source>
</evidence>
<protein>
    <recommendedName>
        <fullName evidence="8">C2H2-type domain-containing protein</fullName>
    </recommendedName>
</protein>
<keyword evidence="6" id="KW-0863">Zinc-finger</keyword>
<dbReference type="KEGG" id="bze:COCCADRAFT_100997"/>
<keyword evidence="3" id="KW-0805">Transcription regulation</keyword>
<dbReference type="GeneID" id="19142273"/>
<dbReference type="InterPro" id="IPR036236">
    <property type="entry name" value="Znf_C2H2_sf"/>
</dbReference>
<gene>
    <name evidence="9" type="ORF">COCCADRAFT_100997</name>
</gene>
<dbReference type="SUPFAM" id="SSF57667">
    <property type="entry name" value="beta-beta-alpha zinc fingers"/>
    <property type="match status" value="1"/>
</dbReference>
<dbReference type="PROSITE" id="PS00028">
    <property type="entry name" value="ZINC_FINGER_C2H2_1"/>
    <property type="match status" value="1"/>
</dbReference>
<evidence type="ECO:0000256" key="3">
    <source>
        <dbReference type="ARBA" id="ARBA00023015"/>
    </source>
</evidence>
<proteinExistence type="predicted"/>
<feature type="compositionally biased region" description="Polar residues" evidence="7">
    <location>
        <begin position="1"/>
        <end position="11"/>
    </location>
</feature>
<keyword evidence="4" id="KW-0804">Transcription</keyword>
<dbReference type="PROSITE" id="PS50157">
    <property type="entry name" value="ZINC_FINGER_C2H2_2"/>
    <property type="match status" value="1"/>
</dbReference>
<dbReference type="PANTHER" id="PTHR47660:SF2">
    <property type="entry name" value="TRANSCRIPTION FACTOR WITH C2H2 AND ZN(2)-CYS(6) DNA BINDING DOMAIN (EUROFUNG)"/>
    <property type="match status" value="1"/>
</dbReference>
<accession>W6Y861</accession>
<evidence type="ECO:0000256" key="7">
    <source>
        <dbReference type="SAM" id="MobiDB-lite"/>
    </source>
</evidence>
<dbReference type="PANTHER" id="PTHR47660">
    <property type="entry name" value="TRANSCRIPTION FACTOR WITH C2H2 AND ZN(2)-CYS(6) DNA BINDING DOMAIN (EUROFUNG)-RELATED-RELATED"/>
    <property type="match status" value="1"/>
</dbReference>
<feature type="domain" description="C2H2-type" evidence="8">
    <location>
        <begin position="28"/>
        <end position="55"/>
    </location>
</feature>
<dbReference type="InterPro" id="IPR013087">
    <property type="entry name" value="Znf_C2H2_type"/>
</dbReference>